<comment type="caution">
    <text evidence="1">The sequence shown here is derived from an EMBL/GenBank/DDBJ whole genome shotgun (WGS) entry which is preliminary data.</text>
</comment>
<name>A0A2S7KL28_9FLAO</name>
<accession>A0A2S7KL28</accession>
<keyword evidence="2" id="KW-1185">Reference proteome</keyword>
<organism evidence="1 2">
    <name type="scientific">Polaribacter filamentus</name>
    <dbReference type="NCBI Taxonomy" id="53483"/>
    <lineage>
        <taxon>Bacteria</taxon>
        <taxon>Pseudomonadati</taxon>
        <taxon>Bacteroidota</taxon>
        <taxon>Flavobacteriia</taxon>
        <taxon>Flavobacteriales</taxon>
        <taxon>Flavobacteriaceae</taxon>
    </lineage>
</organism>
<reference evidence="1 2" key="1">
    <citation type="submission" date="2016-11" db="EMBL/GenBank/DDBJ databases">
        <title>Trade-off between light-utilization and light-protection in marine flavobacteria.</title>
        <authorList>
            <person name="Kumagai Y."/>
        </authorList>
    </citation>
    <scope>NUCLEOTIDE SEQUENCE [LARGE SCALE GENOMIC DNA]</scope>
    <source>
        <strain evidence="1 2">ATCC 700397</strain>
    </source>
</reference>
<dbReference type="RefSeq" id="WP_104811247.1">
    <property type="nucleotide sequence ID" value="NZ_MQUA01000014.1"/>
</dbReference>
<dbReference type="PROSITE" id="PS51257">
    <property type="entry name" value="PROKAR_LIPOPROTEIN"/>
    <property type="match status" value="1"/>
</dbReference>
<evidence type="ECO:0000313" key="2">
    <source>
        <dbReference type="Proteomes" id="UP000239522"/>
    </source>
</evidence>
<gene>
    <name evidence="1" type="ORF">BST83_18690</name>
</gene>
<dbReference type="EMBL" id="MQUA01000014">
    <property type="protein sequence ID" value="PQB03329.1"/>
    <property type="molecule type" value="Genomic_DNA"/>
</dbReference>
<dbReference type="AlphaFoldDB" id="A0A2S7KL28"/>
<protein>
    <submittedName>
        <fullName evidence="1">Uncharacterized protein</fullName>
    </submittedName>
</protein>
<dbReference type="OrthoDB" id="981199at2"/>
<evidence type="ECO:0000313" key="1">
    <source>
        <dbReference type="EMBL" id="PQB03329.1"/>
    </source>
</evidence>
<proteinExistence type="predicted"/>
<dbReference type="Proteomes" id="UP000239522">
    <property type="component" value="Unassembled WGS sequence"/>
</dbReference>
<sequence>MKIYISQTLIFFSLMGCSISNTNKNSSLFLKDEIKSLLTRTKQRESIATEVSSVFVGWHLDHILLTINQIYSALEKSNPEDFCESLNTGKSMLFAFEEMPLRQAKAIENVRPPKLITIEKNNLD</sequence>